<dbReference type="InterPro" id="IPR000276">
    <property type="entry name" value="GPCR_Rhodpsn"/>
</dbReference>
<keyword evidence="5" id="KW-0297">G-protein coupled receptor</keyword>
<keyword evidence="6 9" id="KW-0472">Membrane</keyword>
<dbReference type="CDD" id="cd00637">
    <property type="entry name" value="7tm_classA_rhodopsin-like"/>
    <property type="match status" value="1"/>
</dbReference>
<dbReference type="AlphaFoldDB" id="A0A8B8A290"/>
<evidence type="ECO:0000256" key="9">
    <source>
        <dbReference type="SAM" id="Phobius"/>
    </source>
</evidence>
<evidence type="ECO:0000313" key="12">
    <source>
        <dbReference type="RefSeq" id="XP_022109976.1"/>
    </source>
</evidence>
<evidence type="ECO:0000313" key="11">
    <source>
        <dbReference type="Proteomes" id="UP000694845"/>
    </source>
</evidence>
<evidence type="ECO:0000259" key="10">
    <source>
        <dbReference type="PROSITE" id="PS50262"/>
    </source>
</evidence>
<accession>A0A8B8A290</accession>
<feature type="transmembrane region" description="Helical" evidence="9">
    <location>
        <begin position="115"/>
        <end position="134"/>
    </location>
</feature>
<organism evidence="11 12">
    <name type="scientific">Acanthaster planci</name>
    <name type="common">Crown-of-thorns starfish</name>
    <dbReference type="NCBI Taxonomy" id="133434"/>
    <lineage>
        <taxon>Eukaryota</taxon>
        <taxon>Metazoa</taxon>
        <taxon>Echinodermata</taxon>
        <taxon>Eleutherozoa</taxon>
        <taxon>Asterozoa</taxon>
        <taxon>Asteroidea</taxon>
        <taxon>Valvatacea</taxon>
        <taxon>Valvatida</taxon>
        <taxon>Acanthasteridae</taxon>
        <taxon>Acanthaster</taxon>
    </lineage>
</organism>
<keyword evidence="2" id="KW-1003">Cell membrane</keyword>
<dbReference type="InterPro" id="IPR017452">
    <property type="entry name" value="GPCR_Rhodpsn_7TM"/>
</dbReference>
<feature type="transmembrane region" description="Helical" evidence="9">
    <location>
        <begin position="74"/>
        <end position="95"/>
    </location>
</feature>
<evidence type="ECO:0000256" key="4">
    <source>
        <dbReference type="ARBA" id="ARBA00022989"/>
    </source>
</evidence>
<evidence type="ECO:0000256" key="5">
    <source>
        <dbReference type="ARBA" id="ARBA00023040"/>
    </source>
</evidence>
<keyword evidence="8" id="KW-0807">Transducer</keyword>
<evidence type="ECO:0000256" key="3">
    <source>
        <dbReference type="ARBA" id="ARBA00022692"/>
    </source>
</evidence>
<protein>
    <submittedName>
        <fullName evidence="12">Beta-4C adrenergic receptor-like</fullName>
    </submittedName>
</protein>
<comment type="subcellular location">
    <subcellularLocation>
        <location evidence="1">Cell membrane</location>
        <topology evidence="1">Multi-pass membrane protein</topology>
    </subcellularLocation>
</comment>
<dbReference type="PANTHER" id="PTHR24228:SF74">
    <property type="entry name" value="G-PROTEIN COUPLED RECEPTORS FAMILY 1 PROFILE DOMAIN-CONTAINING PROTEIN"/>
    <property type="match status" value="1"/>
</dbReference>
<dbReference type="SUPFAM" id="SSF81321">
    <property type="entry name" value="Family A G protein-coupled receptor-like"/>
    <property type="match status" value="1"/>
</dbReference>
<evidence type="ECO:0000256" key="6">
    <source>
        <dbReference type="ARBA" id="ARBA00023136"/>
    </source>
</evidence>
<feature type="transmembrane region" description="Helical" evidence="9">
    <location>
        <begin position="200"/>
        <end position="224"/>
    </location>
</feature>
<evidence type="ECO:0000256" key="8">
    <source>
        <dbReference type="ARBA" id="ARBA00023224"/>
    </source>
</evidence>
<feature type="domain" description="G-protein coupled receptors family 1 profile" evidence="10">
    <location>
        <begin position="54"/>
        <end position="314"/>
    </location>
</feature>
<feature type="transmembrane region" description="Helical" evidence="9">
    <location>
        <begin position="37"/>
        <end position="62"/>
    </location>
</feature>
<dbReference type="PRINTS" id="PR00237">
    <property type="entry name" value="GPCRRHODOPSN"/>
</dbReference>
<dbReference type="GO" id="GO:0005886">
    <property type="term" value="C:plasma membrane"/>
    <property type="evidence" value="ECO:0007669"/>
    <property type="project" value="UniProtKB-SubCell"/>
</dbReference>
<dbReference type="PANTHER" id="PTHR24228">
    <property type="entry name" value="B2 BRADYKININ RECEPTOR/ANGIOTENSIN II RECEPTOR"/>
    <property type="match status" value="1"/>
</dbReference>
<dbReference type="GO" id="GO:0004930">
    <property type="term" value="F:G protein-coupled receptor activity"/>
    <property type="evidence" value="ECO:0007669"/>
    <property type="project" value="UniProtKB-KW"/>
</dbReference>
<keyword evidence="11" id="KW-1185">Reference proteome</keyword>
<evidence type="ECO:0000256" key="2">
    <source>
        <dbReference type="ARBA" id="ARBA00022475"/>
    </source>
</evidence>
<feature type="transmembrane region" description="Helical" evidence="9">
    <location>
        <begin position="265"/>
        <end position="285"/>
    </location>
</feature>
<sequence>MAASATVLETTFIGSPVPATAEAPLCRSDAGPSGAQIVVEIVILAVVSCLGVFGNALVIAAVAITPSLCTTANYFIFGLACVDLVNSGILAPIFIFTLVEGNWPHEDTYCKVVGYMTIFCLATSESALICLAGTRYLIVTKPKDIFARYFKAKFVVVYIIIFLIFQLTILFLPLWSDIGNVGFSHVNSHCTFVICDRKDWYYPLILFLFCMVINLGIIPTFYLLTFRTVAKSKRAVKALQALQGTAQDRHVICLSPQEVQLTKKLLLLFLVFMVCWFPYSIAIFADGWQTVPPLVHQVTNLLIWLSAGLNPYIYAFRIRNFRKAFRRILLLPWRKCHFRRPRGASASENLGTSMVDRHESHP</sequence>
<dbReference type="PROSITE" id="PS50262">
    <property type="entry name" value="G_PROTEIN_RECEP_F1_2"/>
    <property type="match status" value="1"/>
</dbReference>
<keyword evidence="3 9" id="KW-0812">Transmembrane</keyword>
<proteinExistence type="predicted"/>
<feature type="transmembrane region" description="Helical" evidence="9">
    <location>
        <begin position="297"/>
        <end position="316"/>
    </location>
</feature>
<keyword evidence="4 9" id="KW-1133">Transmembrane helix</keyword>
<dbReference type="OMA" id="CTTANYF"/>
<dbReference type="SMART" id="SM01381">
    <property type="entry name" value="7TM_GPCR_Srsx"/>
    <property type="match status" value="1"/>
</dbReference>
<name>A0A8B8A290_ACAPL</name>
<evidence type="ECO:0000256" key="7">
    <source>
        <dbReference type="ARBA" id="ARBA00023170"/>
    </source>
</evidence>
<reference evidence="12" key="1">
    <citation type="submission" date="2025-08" db="UniProtKB">
        <authorList>
            <consortium name="RefSeq"/>
        </authorList>
    </citation>
    <scope>IDENTIFICATION</scope>
</reference>
<dbReference type="OrthoDB" id="2101615at2759"/>
<dbReference type="Pfam" id="PF00001">
    <property type="entry name" value="7tm_1"/>
    <property type="match status" value="1"/>
</dbReference>
<evidence type="ECO:0000256" key="1">
    <source>
        <dbReference type="ARBA" id="ARBA00004651"/>
    </source>
</evidence>
<gene>
    <name evidence="12" type="primary">LOC110989706</name>
</gene>
<keyword evidence="7" id="KW-0675">Receptor</keyword>
<dbReference type="GeneID" id="110989706"/>
<feature type="transmembrane region" description="Helical" evidence="9">
    <location>
        <begin position="155"/>
        <end position="175"/>
    </location>
</feature>
<dbReference type="Gene3D" id="1.20.1070.10">
    <property type="entry name" value="Rhodopsin 7-helix transmembrane proteins"/>
    <property type="match status" value="1"/>
</dbReference>
<dbReference type="RefSeq" id="XP_022109976.1">
    <property type="nucleotide sequence ID" value="XM_022254284.1"/>
</dbReference>
<dbReference type="KEGG" id="aplc:110989706"/>
<dbReference type="Proteomes" id="UP000694845">
    <property type="component" value="Unplaced"/>
</dbReference>